<accession>A0A921E7C2</accession>
<dbReference type="Pfam" id="PF00984">
    <property type="entry name" value="UDPG_MGDP_dh"/>
    <property type="match status" value="1"/>
</dbReference>
<dbReference type="InterPro" id="IPR028359">
    <property type="entry name" value="UDP_ManNAc/GlcNAc_DH"/>
</dbReference>
<evidence type="ECO:0000256" key="1">
    <source>
        <dbReference type="ARBA" id="ARBA00006601"/>
    </source>
</evidence>
<dbReference type="SUPFAM" id="SSF48179">
    <property type="entry name" value="6-phosphogluconate dehydrogenase C-terminal domain-like"/>
    <property type="match status" value="1"/>
</dbReference>
<dbReference type="EMBL" id="DYXT01000016">
    <property type="protein sequence ID" value="HJE38529.1"/>
    <property type="molecule type" value="Genomic_DNA"/>
</dbReference>
<sequence>MEKTVTIGIIGLGYVGLPLACLFARKYGVVGFDIRQGRIDELNAGHDATMEIGEEALRKALDGNLTCTSDVADLQGCNVYIVTVPTPVDDYNVPDLTALKEASRLVGGVLKKGDTVIYESTVYPGVTEEVCVPVIEQVSGLACNRDFFAGYSPERINPGDKERTVENIRKITSGSTPATASFVDELYGSVLLGGTFPVSSIKVAEAAKIIENTQRDVNIALMNEIAVVMNTMGIDTNEVIDAAATKWNFLPFRPGLVGGHCISVDPYYLIQKARMNGLIPRLMTEARLVNESMGGYVANEVVRCMAHNRVVAKDLDILMLGFTFKENCPDFRNTKVVEIYKHLSDYTGNITVFDPWIDSVAVRERYGIVVETDPAVLSGKLFDAVVHCVSHSCFRQMDLKGLCRPQGIVYDVKGSLDVAQVTRRL</sequence>
<protein>
    <submittedName>
        <fullName evidence="6">Nucleotide sugar dehydrogenase</fullName>
    </submittedName>
</protein>
<dbReference type="Gene3D" id="3.40.50.720">
    <property type="entry name" value="NAD(P)-binding Rossmann-like Domain"/>
    <property type="match status" value="2"/>
</dbReference>
<dbReference type="InterPro" id="IPR036220">
    <property type="entry name" value="UDP-Glc/GDP-Man_DH_C_sf"/>
</dbReference>
<dbReference type="PANTHER" id="PTHR43491">
    <property type="entry name" value="UDP-N-ACETYL-D-MANNOSAMINE DEHYDROGENASE"/>
    <property type="match status" value="1"/>
</dbReference>
<dbReference type="GO" id="GO:0016628">
    <property type="term" value="F:oxidoreductase activity, acting on the CH-CH group of donors, NAD or NADP as acceptor"/>
    <property type="evidence" value="ECO:0007669"/>
    <property type="project" value="InterPro"/>
</dbReference>
<reference evidence="6" key="1">
    <citation type="journal article" date="2021" name="PeerJ">
        <title>Extensive microbial diversity within the chicken gut microbiome revealed by metagenomics and culture.</title>
        <authorList>
            <person name="Gilroy R."/>
            <person name="Ravi A."/>
            <person name="Getino M."/>
            <person name="Pursley I."/>
            <person name="Horton D.L."/>
            <person name="Alikhan N.F."/>
            <person name="Baker D."/>
            <person name="Gharbi K."/>
            <person name="Hall N."/>
            <person name="Watson M."/>
            <person name="Adriaenssens E.M."/>
            <person name="Foster-Nyarko E."/>
            <person name="Jarju S."/>
            <person name="Secka A."/>
            <person name="Antonio M."/>
            <person name="Oren A."/>
            <person name="Chaudhuri R.R."/>
            <person name="La Ragione R."/>
            <person name="Hildebrand F."/>
            <person name="Pallen M.J."/>
        </authorList>
    </citation>
    <scope>NUCLEOTIDE SEQUENCE</scope>
    <source>
        <strain evidence="6">4100</strain>
    </source>
</reference>
<gene>
    <name evidence="6" type="ORF">K8V47_02020</name>
</gene>
<evidence type="ECO:0000256" key="3">
    <source>
        <dbReference type="ARBA" id="ARBA00023027"/>
    </source>
</evidence>
<keyword evidence="2" id="KW-0560">Oxidoreductase</keyword>
<dbReference type="PIRSF" id="PIRSF000124">
    <property type="entry name" value="UDPglc_GDPman_dh"/>
    <property type="match status" value="1"/>
</dbReference>
<dbReference type="InterPro" id="IPR017476">
    <property type="entry name" value="UDP-Glc/GDP-Man"/>
</dbReference>
<feature type="domain" description="UDP-glucose/GDP-mannose dehydrogenase C-terminal" evidence="5">
    <location>
        <begin position="318"/>
        <end position="418"/>
    </location>
</feature>
<keyword evidence="3" id="KW-0520">NAD</keyword>
<dbReference type="PIRSF" id="PIRSF500136">
    <property type="entry name" value="UDP_ManNAc_DH"/>
    <property type="match status" value="1"/>
</dbReference>
<dbReference type="AlphaFoldDB" id="A0A921E7C2"/>
<dbReference type="InterPro" id="IPR014026">
    <property type="entry name" value="UDP-Glc/GDP-Man_DH_dimer"/>
</dbReference>
<dbReference type="Pfam" id="PF03720">
    <property type="entry name" value="UDPG_MGDP_dh_C"/>
    <property type="match status" value="1"/>
</dbReference>
<evidence type="ECO:0000259" key="5">
    <source>
        <dbReference type="SMART" id="SM00984"/>
    </source>
</evidence>
<dbReference type="GO" id="GO:0051287">
    <property type="term" value="F:NAD binding"/>
    <property type="evidence" value="ECO:0007669"/>
    <property type="project" value="InterPro"/>
</dbReference>
<dbReference type="Pfam" id="PF03721">
    <property type="entry name" value="UDPG_MGDP_dh_N"/>
    <property type="match status" value="1"/>
</dbReference>
<dbReference type="PANTHER" id="PTHR43491:SF2">
    <property type="entry name" value="UDP-N-ACETYL-D-MANNOSAMINE DEHYDROGENASE"/>
    <property type="match status" value="1"/>
</dbReference>
<dbReference type="SUPFAM" id="SSF51735">
    <property type="entry name" value="NAD(P)-binding Rossmann-fold domains"/>
    <property type="match status" value="1"/>
</dbReference>
<dbReference type="Proteomes" id="UP000711407">
    <property type="component" value="Unassembled WGS sequence"/>
</dbReference>
<evidence type="ECO:0000256" key="4">
    <source>
        <dbReference type="PIRNR" id="PIRNR000124"/>
    </source>
</evidence>
<organism evidence="6 7">
    <name type="scientific">Candidatus Amulumruptor caecigallinarius</name>
    <dbReference type="NCBI Taxonomy" id="2109911"/>
    <lineage>
        <taxon>Bacteria</taxon>
        <taxon>Pseudomonadati</taxon>
        <taxon>Bacteroidota</taxon>
        <taxon>Bacteroidia</taxon>
        <taxon>Bacteroidales</taxon>
        <taxon>Muribaculaceae</taxon>
        <taxon>Candidatus Amulumruptor</taxon>
    </lineage>
</organism>
<reference evidence="6" key="2">
    <citation type="submission" date="2021-09" db="EMBL/GenBank/DDBJ databases">
        <authorList>
            <person name="Gilroy R."/>
        </authorList>
    </citation>
    <scope>NUCLEOTIDE SEQUENCE</scope>
    <source>
        <strain evidence="6">4100</strain>
    </source>
</reference>
<dbReference type="SUPFAM" id="SSF52413">
    <property type="entry name" value="UDP-glucose/GDP-mannose dehydrogenase C-terminal domain"/>
    <property type="match status" value="1"/>
</dbReference>
<dbReference type="InterPro" id="IPR008927">
    <property type="entry name" value="6-PGluconate_DH-like_C_sf"/>
</dbReference>
<evidence type="ECO:0000313" key="7">
    <source>
        <dbReference type="Proteomes" id="UP000711407"/>
    </source>
</evidence>
<evidence type="ECO:0000313" key="6">
    <source>
        <dbReference type="EMBL" id="HJE38529.1"/>
    </source>
</evidence>
<dbReference type="GO" id="GO:0016616">
    <property type="term" value="F:oxidoreductase activity, acting on the CH-OH group of donors, NAD or NADP as acceptor"/>
    <property type="evidence" value="ECO:0007669"/>
    <property type="project" value="InterPro"/>
</dbReference>
<dbReference type="InterPro" id="IPR036291">
    <property type="entry name" value="NAD(P)-bd_dom_sf"/>
</dbReference>
<dbReference type="InterPro" id="IPR001732">
    <property type="entry name" value="UDP-Glc/GDP-Man_DH_N"/>
</dbReference>
<comment type="caution">
    <text evidence="6">The sequence shown here is derived from an EMBL/GenBank/DDBJ whole genome shotgun (WGS) entry which is preliminary data.</text>
</comment>
<dbReference type="NCBIfam" id="TIGR03026">
    <property type="entry name" value="NDP-sugDHase"/>
    <property type="match status" value="1"/>
</dbReference>
<dbReference type="GO" id="GO:0000271">
    <property type="term" value="P:polysaccharide biosynthetic process"/>
    <property type="evidence" value="ECO:0007669"/>
    <property type="project" value="InterPro"/>
</dbReference>
<name>A0A921E7C2_9BACT</name>
<comment type="similarity">
    <text evidence="1 4">Belongs to the UDP-glucose/GDP-mannose dehydrogenase family.</text>
</comment>
<evidence type="ECO:0000256" key="2">
    <source>
        <dbReference type="ARBA" id="ARBA00023002"/>
    </source>
</evidence>
<dbReference type="InterPro" id="IPR014027">
    <property type="entry name" value="UDP-Glc/GDP-Man_DH_C"/>
</dbReference>
<proteinExistence type="inferred from homology"/>
<dbReference type="SMART" id="SM00984">
    <property type="entry name" value="UDPG_MGDP_dh_C"/>
    <property type="match status" value="1"/>
</dbReference>